<dbReference type="GO" id="GO:0008234">
    <property type="term" value="F:cysteine-type peptidase activity"/>
    <property type="evidence" value="ECO:0007669"/>
    <property type="project" value="InterPro"/>
</dbReference>
<evidence type="ECO:0000256" key="4">
    <source>
        <dbReference type="SAM" id="MobiDB-lite"/>
    </source>
</evidence>
<keyword evidence="3" id="KW-0378">Hydrolase</keyword>
<dbReference type="EMBL" id="JAQQPM010000005">
    <property type="protein sequence ID" value="KAK2072096.1"/>
    <property type="molecule type" value="Genomic_DNA"/>
</dbReference>
<comment type="similarity">
    <text evidence="1">Belongs to the peptidase C48 family.</text>
</comment>
<feature type="compositionally biased region" description="Polar residues" evidence="4">
    <location>
        <begin position="672"/>
        <end position="681"/>
    </location>
</feature>
<dbReference type="InterPro" id="IPR003653">
    <property type="entry name" value="Peptidase_C48_C"/>
</dbReference>
<feature type="region of interest" description="Disordered" evidence="4">
    <location>
        <begin position="136"/>
        <end position="184"/>
    </location>
</feature>
<sequence>MKSRDQTRNSRRRTFGFKGLDTTEDFMPADFRQAAQACSGITLHTEGSTIHSSAAPMAGRRQKKKGAGKAGASADAASDGANDVEEAAAHGLEDARAHYQAQDADMHHNRARAESREARPTEDGVMLEQEAAAGQVMARQAPAAGQEEGDIAEEEGQDVLSPELGRRATQSPTSASLWSSPTVPRDGKAVDAAMNHLDTGNAPLARTDSIFSPSLQESLQEQEVTAPIASPGSPPAIPGRPETPFLLRAASYPVCSKDNGQVEHALAADGTQDQPMHGVAHVRNAFAPSDADLKRVRDGDMLNDIVVSAYINLCKRSIVPPKVTLKDSFYAPRTFLAFSDNKSGAITDSLAPIRPSTEWVVIPVCTSKHWVLIVAHFLCSTDSAEPIADQARSLQLFVWDSLNSPKAWPSDWVLRSLEADLKRHGADAGQGIQIRPCVFVPCAQQTDGKSCGIYMLHNLAVFLASQGEASGAAADIDANDPRWSTPIDCNAHRAQIHDELIHAQRLHELAAPQTALLRLLKGAAINEIAQQKHRHEEYRDTMLRKRDDITNALFTTELHKNRIKQLLNHSSGCPQKRRSSLVDNDDDDDDEAVGDRLLELAKGVQEGESQAKRHRASYKKKEEQLPALEQASQTYYIELFTEMARTPALAASMAKALATSTPLANKNKDNTYNRAYKPSTNIEEEGSNKDNSKEEEEKGNNSNDNSTSNSASNSKDKARFATI</sequence>
<evidence type="ECO:0000313" key="7">
    <source>
        <dbReference type="Proteomes" id="UP001217918"/>
    </source>
</evidence>
<feature type="region of interest" description="Disordered" evidence="4">
    <location>
        <begin position="103"/>
        <end position="124"/>
    </location>
</feature>
<feature type="region of interest" description="Disordered" evidence="4">
    <location>
        <begin position="663"/>
        <end position="723"/>
    </location>
</feature>
<proteinExistence type="inferred from homology"/>
<dbReference type="AlphaFoldDB" id="A0AAD9I6H7"/>
<feature type="compositionally biased region" description="Basic and acidic residues" evidence="4">
    <location>
        <begin position="714"/>
        <end position="723"/>
    </location>
</feature>
<accession>A0AAD9I6H7</accession>
<feature type="domain" description="Ubiquitin-like protease family profile" evidence="5">
    <location>
        <begin position="286"/>
        <end position="462"/>
    </location>
</feature>
<feature type="region of interest" description="Disordered" evidence="4">
    <location>
        <begin position="568"/>
        <end position="624"/>
    </location>
</feature>
<evidence type="ECO:0000313" key="6">
    <source>
        <dbReference type="EMBL" id="KAK2072096.1"/>
    </source>
</evidence>
<comment type="caution">
    <text evidence="6">The sequence shown here is derived from an EMBL/GenBank/DDBJ whole genome shotgun (WGS) entry which is preliminary data.</text>
</comment>
<keyword evidence="7" id="KW-1185">Reference proteome</keyword>
<evidence type="ECO:0000256" key="2">
    <source>
        <dbReference type="ARBA" id="ARBA00022670"/>
    </source>
</evidence>
<feature type="compositionally biased region" description="Polar residues" evidence="4">
    <location>
        <begin position="168"/>
        <end position="182"/>
    </location>
</feature>
<dbReference type="InterPro" id="IPR038765">
    <property type="entry name" value="Papain-like_cys_pep_sf"/>
</dbReference>
<feature type="compositionally biased region" description="Basic and acidic residues" evidence="4">
    <location>
        <begin position="686"/>
        <end position="699"/>
    </location>
</feature>
<gene>
    <name evidence="6" type="ORF">P8C59_006472</name>
</gene>
<dbReference type="Gene3D" id="3.40.395.10">
    <property type="entry name" value="Adenoviral Proteinase, Chain A"/>
    <property type="match status" value="1"/>
</dbReference>
<organism evidence="6 7">
    <name type="scientific">Phyllachora maydis</name>
    <dbReference type="NCBI Taxonomy" id="1825666"/>
    <lineage>
        <taxon>Eukaryota</taxon>
        <taxon>Fungi</taxon>
        <taxon>Dikarya</taxon>
        <taxon>Ascomycota</taxon>
        <taxon>Pezizomycotina</taxon>
        <taxon>Sordariomycetes</taxon>
        <taxon>Sordariomycetidae</taxon>
        <taxon>Phyllachorales</taxon>
        <taxon>Phyllachoraceae</taxon>
        <taxon>Phyllachora</taxon>
    </lineage>
</organism>
<feature type="compositionally biased region" description="Low complexity" evidence="4">
    <location>
        <begin position="700"/>
        <end position="713"/>
    </location>
</feature>
<evidence type="ECO:0000259" key="5">
    <source>
        <dbReference type="PROSITE" id="PS50600"/>
    </source>
</evidence>
<dbReference type="SUPFAM" id="SSF54001">
    <property type="entry name" value="Cysteine proteinases"/>
    <property type="match status" value="1"/>
</dbReference>
<dbReference type="GO" id="GO:0006508">
    <property type="term" value="P:proteolysis"/>
    <property type="evidence" value="ECO:0007669"/>
    <property type="project" value="UniProtKB-KW"/>
</dbReference>
<reference evidence="6" key="1">
    <citation type="journal article" date="2023" name="Mol. Plant Microbe Interact.">
        <title>Elucidating the Obligate Nature and Biological Capacity of an Invasive Fungal Corn Pathogen.</title>
        <authorList>
            <person name="MacCready J.S."/>
            <person name="Roggenkamp E.M."/>
            <person name="Gdanetz K."/>
            <person name="Chilvers M.I."/>
        </authorList>
    </citation>
    <scope>NUCLEOTIDE SEQUENCE</scope>
    <source>
        <strain evidence="6">PM02</strain>
    </source>
</reference>
<feature type="compositionally biased region" description="Low complexity" evidence="4">
    <location>
        <begin position="70"/>
        <end position="81"/>
    </location>
</feature>
<feature type="region of interest" description="Disordered" evidence="4">
    <location>
        <begin position="1"/>
        <end position="23"/>
    </location>
</feature>
<dbReference type="GO" id="GO:0019783">
    <property type="term" value="F:ubiquitin-like protein peptidase activity"/>
    <property type="evidence" value="ECO:0007669"/>
    <property type="project" value="UniProtKB-ARBA"/>
</dbReference>
<protein>
    <recommendedName>
        <fullName evidence="5">Ubiquitin-like protease family profile domain-containing protein</fullName>
    </recommendedName>
</protein>
<dbReference type="Proteomes" id="UP001217918">
    <property type="component" value="Unassembled WGS sequence"/>
</dbReference>
<feature type="compositionally biased region" description="Acidic residues" evidence="4">
    <location>
        <begin position="583"/>
        <end position="592"/>
    </location>
</feature>
<evidence type="ECO:0000256" key="3">
    <source>
        <dbReference type="ARBA" id="ARBA00022801"/>
    </source>
</evidence>
<feature type="compositionally biased region" description="Basic and acidic residues" evidence="4">
    <location>
        <begin position="104"/>
        <end position="122"/>
    </location>
</feature>
<feature type="compositionally biased region" description="Acidic residues" evidence="4">
    <location>
        <begin position="147"/>
        <end position="157"/>
    </location>
</feature>
<dbReference type="PROSITE" id="PS50600">
    <property type="entry name" value="ULP_PROTEASE"/>
    <property type="match status" value="1"/>
</dbReference>
<evidence type="ECO:0000256" key="1">
    <source>
        <dbReference type="ARBA" id="ARBA00005234"/>
    </source>
</evidence>
<dbReference type="Pfam" id="PF02902">
    <property type="entry name" value="Peptidase_C48"/>
    <property type="match status" value="1"/>
</dbReference>
<keyword evidence="2" id="KW-0645">Protease</keyword>
<name>A0AAD9I6H7_9PEZI</name>
<feature type="region of interest" description="Disordered" evidence="4">
    <location>
        <begin position="45"/>
        <end position="84"/>
    </location>
</feature>